<sequence length="345" mass="35985">MASPTLTIAIVELAIYAVLSGVCTYIAIRHGTRGLSAWGSLLMFCALRMVAAGLQIKDGSAETSTLTAFVNAVGICGLMAAISGINLEVSEYLPASEDERKATWACHTLHYVGAVFSTVGGALLASTYPSSNDHDNRYMSDATTHVLMLCTHAVLMLELFTVGAESGFLMYRTSTVSSTTGTTSTSTGNTTPRATSSMASVNTENTTTNDDNNTADKASLDAHEGNDDEQNQTLLKLRLLTLSALAAVPFLFVRLMYGMIAVIDPQDGGGNKSVPVLTAFFGAGALSLVLVFGMQLVACLFLVLGGLASCGMIKIGMGEQGWGEEEGSSDAGGIIDTSSVTVVEV</sequence>
<feature type="transmembrane region" description="Helical" evidence="2">
    <location>
        <begin position="280"/>
        <end position="307"/>
    </location>
</feature>
<feature type="transmembrane region" description="Helical" evidence="2">
    <location>
        <begin position="146"/>
        <end position="164"/>
    </location>
</feature>
<dbReference type="PANTHER" id="PTHR42109:SF3">
    <property type="entry name" value="INTEGRAL MEMBRANE PROTEIN (AFU_ORTHOLOGUE AFUA_5G00100)"/>
    <property type="match status" value="1"/>
</dbReference>
<feature type="compositionally biased region" description="Low complexity" evidence="1">
    <location>
        <begin position="177"/>
        <end position="191"/>
    </location>
</feature>
<feature type="domain" description="DUF7702" evidence="3">
    <location>
        <begin position="7"/>
        <end position="162"/>
    </location>
</feature>
<dbReference type="InterPro" id="IPR056119">
    <property type="entry name" value="DUF7702"/>
</dbReference>
<accession>A0A9P8XYG1</accession>
<dbReference type="Pfam" id="PF24800">
    <property type="entry name" value="DUF7702"/>
    <property type="match status" value="1"/>
</dbReference>
<evidence type="ECO:0000256" key="1">
    <source>
        <dbReference type="SAM" id="MobiDB-lite"/>
    </source>
</evidence>
<dbReference type="OrthoDB" id="2560628at2759"/>
<evidence type="ECO:0000313" key="5">
    <source>
        <dbReference type="Proteomes" id="UP000756346"/>
    </source>
</evidence>
<feature type="compositionally biased region" description="Low complexity" evidence="1">
    <location>
        <begin position="202"/>
        <end position="212"/>
    </location>
</feature>
<feature type="transmembrane region" description="Helical" evidence="2">
    <location>
        <begin position="6"/>
        <end position="28"/>
    </location>
</feature>
<organism evidence="4 5">
    <name type="scientific">Microdochium trichocladiopsis</name>
    <dbReference type="NCBI Taxonomy" id="1682393"/>
    <lineage>
        <taxon>Eukaryota</taxon>
        <taxon>Fungi</taxon>
        <taxon>Dikarya</taxon>
        <taxon>Ascomycota</taxon>
        <taxon>Pezizomycotina</taxon>
        <taxon>Sordariomycetes</taxon>
        <taxon>Xylariomycetidae</taxon>
        <taxon>Xylariales</taxon>
        <taxon>Microdochiaceae</taxon>
        <taxon>Microdochium</taxon>
    </lineage>
</organism>
<keyword evidence="2" id="KW-0812">Transmembrane</keyword>
<keyword evidence="2" id="KW-1133">Transmembrane helix</keyword>
<proteinExistence type="predicted"/>
<comment type="caution">
    <text evidence="4">The sequence shown here is derived from an EMBL/GenBank/DDBJ whole genome shotgun (WGS) entry which is preliminary data.</text>
</comment>
<feature type="transmembrane region" description="Helical" evidence="2">
    <location>
        <begin position="35"/>
        <end position="56"/>
    </location>
</feature>
<evidence type="ECO:0000313" key="4">
    <source>
        <dbReference type="EMBL" id="KAH7025082.1"/>
    </source>
</evidence>
<feature type="transmembrane region" description="Helical" evidence="2">
    <location>
        <begin position="68"/>
        <end position="87"/>
    </location>
</feature>
<dbReference type="AlphaFoldDB" id="A0A9P8XYG1"/>
<dbReference type="EMBL" id="JAGTJQ010000009">
    <property type="protein sequence ID" value="KAH7025082.1"/>
    <property type="molecule type" value="Genomic_DNA"/>
</dbReference>
<feature type="compositionally biased region" description="Polar residues" evidence="1">
    <location>
        <begin position="192"/>
        <end position="201"/>
    </location>
</feature>
<keyword evidence="2" id="KW-0472">Membrane</keyword>
<dbReference type="GeneID" id="70188935"/>
<feature type="transmembrane region" description="Helical" evidence="2">
    <location>
        <begin position="108"/>
        <end position="126"/>
    </location>
</feature>
<evidence type="ECO:0000256" key="2">
    <source>
        <dbReference type="SAM" id="Phobius"/>
    </source>
</evidence>
<protein>
    <recommendedName>
        <fullName evidence="3">DUF7702 domain-containing protein</fullName>
    </recommendedName>
</protein>
<evidence type="ECO:0000259" key="3">
    <source>
        <dbReference type="Pfam" id="PF24800"/>
    </source>
</evidence>
<reference evidence="4" key="1">
    <citation type="journal article" date="2021" name="Nat. Commun.">
        <title>Genetic determinants of endophytism in the Arabidopsis root mycobiome.</title>
        <authorList>
            <person name="Mesny F."/>
            <person name="Miyauchi S."/>
            <person name="Thiergart T."/>
            <person name="Pickel B."/>
            <person name="Atanasova L."/>
            <person name="Karlsson M."/>
            <person name="Huettel B."/>
            <person name="Barry K.W."/>
            <person name="Haridas S."/>
            <person name="Chen C."/>
            <person name="Bauer D."/>
            <person name="Andreopoulos W."/>
            <person name="Pangilinan J."/>
            <person name="LaButti K."/>
            <person name="Riley R."/>
            <person name="Lipzen A."/>
            <person name="Clum A."/>
            <person name="Drula E."/>
            <person name="Henrissat B."/>
            <person name="Kohler A."/>
            <person name="Grigoriev I.V."/>
            <person name="Martin F.M."/>
            <person name="Hacquard S."/>
        </authorList>
    </citation>
    <scope>NUCLEOTIDE SEQUENCE</scope>
    <source>
        <strain evidence="4">MPI-CAGE-CH-0230</strain>
    </source>
</reference>
<gene>
    <name evidence="4" type="ORF">B0I36DRAFT_366977</name>
</gene>
<dbReference type="RefSeq" id="XP_046008630.1">
    <property type="nucleotide sequence ID" value="XM_046159389.1"/>
</dbReference>
<dbReference type="Proteomes" id="UP000756346">
    <property type="component" value="Unassembled WGS sequence"/>
</dbReference>
<keyword evidence="5" id="KW-1185">Reference proteome</keyword>
<name>A0A9P8XYG1_9PEZI</name>
<dbReference type="PANTHER" id="PTHR42109">
    <property type="entry name" value="UNPLACED GENOMIC SCAFFOLD UM_SCAF_CONTIG_1.265, WHOLE GENOME SHOTGUN SEQUENCE"/>
    <property type="match status" value="1"/>
</dbReference>
<feature type="transmembrane region" description="Helical" evidence="2">
    <location>
        <begin position="239"/>
        <end position="260"/>
    </location>
</feature>
<feature type="region of interest" description="Disordered" evidence="1">
    <location>
        <begin position="177"/>
        <end position="227"/>
    </location>
</feature>